<dbReference type="GeneID" id="94364146"/>
<keyword evidence="2" id="KW-0472">Membrane</keyword>
<dbReference type="Gene3D" id="1.10.260.40">
    <property type="entry name" value="lambda repressor-like DNA-binding domains"/>
    <property type="match status" value="1"/>
</dbReference>
<dbReference type="EMBL" id="QEYD01000002">
    <property type="protein sequence ID" value="PWE31021.1"/>
    <property type="molecule type" value="Genomic_DNA"/>
</dbReference>
<gene>
    <name evidence="4" type="ORF">C4N9_04520</name>
</gene>
<evidence type="ECO:0000256" key="2">
    <source>
        <dbReference type="SAM" id="Phobius"/>
    </source>
</evidence>
<keyword evidence="2" id="KW-1133">Transmembrane helix</keyword>
<accession>A0A2U2CGP5</accession>
<protein>
    <submittedName>
        <fullName evidence="4">DUF4115 domain-containing protein</fullName>
    </submittedName>
</protein>
<dbReference type="InterPro" id="IPR025194">
    <property type="entry name" value="RodZ-like_C"/>
</dbReference>
<dbReference type="PANTHER" id="PTHR34475:SF1">
    <property type="entry name" value="CYTOSKELETON PROTEIN RODZ"/>
    <property type="match status" value="1"/>
</dbReference>
<comment type="caution">
    <text evidence="4">The sequence shown here is derived from an EMBL/GenBank/DDBJ whole genome shotgun (WGS) entry which is preliminary data.</text>
</comment>
<evidence type="ECO:0000256" key="1">
    <source>
        <dbReference type="SAM" id="MobiDB-lite"/>
    </source>
</evidence>
<organism evidence="4 5">
    <name type="scientific">Pararhodobacter marinus</name>
    <dbReference type="NCBI Taxonomy" id="2184063"/>
    <lineage>
        <taxon>Bacteria</taxon>
        <taxon>Pseudomonadati</taxon>
        <taxon>Pseudomonadota</taxon>
        <taxon>Alphaproteobacteria</taxon>
        <taxon>Rhodobacterales</taxon>
        <taxon>Paracoccaceae</taxon>
        <taxon>Pararhodobacter</taxon>
    </lineage>
</organism>
<keyword evidence="5" id="KW-1185">Reference proteome</keyword>
<sequence length="422" mass="44602">MIWRKEQPPVQQDESPRGFDDFELHLGDILRGERATLGKSLLDVQRELHIRAAYIAAIENGDLDAFETPSFIAGFVRSYARYLGMEPEWVYERFCAEHGFQVQVQGMGGMSGLNKPSRSEPIEARGGALKGVGILPDPEPFWRRIEPGALGSVTILCALILGLGYAGWTVLKEVQRVQVAPADIIPNVASDINPLGTDMRAAPAMLAENDTDPLLGAGTAPRSPSLSATDEGSMQGEGSGGSAEGMVRIARAPALDVPVVVPRDGPIAAIVPAASTPRPADAAQRAATDDAVLAALASGDDAADPAAPRVLAAGPDTVELLAVRPAWLRVRAADGSVIFERILDAGERYTIPQTEDVPTLHAGNSSSVYFLINGQAYGPAAPTASVVRNVALEADALQGSYQVADLERDDDLAVFVAQLQAE</sequence>
<dbReference type="OrthoDB" id="9790252at2"/>
<dbReference type="PANTHER" id="PTHR34475">
    <property type="match status" value="1"/>
</dbReference>
<dbReference type="RefSeq" id="WP_109532099.1">
    <property type="nucleotide sequence ID" value="NZ_QEYD01000002.1"/>
</dbReference>
<dbReference type="AlphaFoldDB" id="A0A2U2CGP5"/>
<dbReference type="Proteomes" id="UP000244940">
    <property type="component" value="Unassembled WGS sequence"/>
</dbReference>
<dbReference type="Pfam" id="PF13464">
    <property type="entry name" value="RodZ_C"/>
    <property type="match status" value="1"/>
</dbReference>
<evidence type="ECO:0000313" key="4">
    <source>
        <dbReference type="EMBL" id="PWE31021.1"/>
    </source>
</evidence>
<dbReference type="GO" id="GO:0003677">
    <property type="term" value="F:DNA binding"/>
    <property type="evidence" value="ECO:0007669"/>
    <property type="project" value="InterPro"/>
</dbReference>
<name>A0A2U2CGP5_9RHOB</name>
<feature type="transmembrane region" description="Helical" evidence="2">
    <location>
        <begin position="149"/>
        <end position="168"/>
    </location>
</feature>
<keyword evidence="2" id="KW-0812">Transmembrane</keyword>
<reference evidence="4 5" key="1">
    <citation type="submission" date="2018-05" db="EMBL/GenBank/DDBJ databases">
        <title>Pararhodobacter marina sp. nov., isolated from deep-sea water of the Indian Ocean.</title>
        <authorList>
            <person name="Lai Q.Sr."/>
            <person name="Liu X."/>
            <person name="Shao Z."/>
        </authorList>
    </citation>
    <scope>NUCLEOTIDE SEQUENCE [LARGE SCALE GENOMIC DNA]</scope>
    <source>
        <strain evidence="4 5">CIC4N-9</strain>
    </source>
</reference>
<evidence type="ECO:0000313" key="5">
    <source>
        <dbReference type="Proteomes" id="UP000244940"/>
    </source>
</evidence>
<dbReference type="InterPro" id="IPR010982">
    <property type="entry name" value="Lambda_DNA-bd_dom_sf"/>
</dbReference>
<dbReference type="InterPro" id="IPR050400">
    <property type="entry name" value="Bact_Cytoskel_RodZ"/>
</dbReference>
<proteinExistence type="predicted"/>
<feature type="region of interest" description="Disordered" evidence="1">
    <location>
        <begin position="210"/>
        <end position="243"/>
    </location>
</feature>
<evidence type="ECO:0000259" key="3">
    <source>
        <dbReference type="Pfam" id="PF13464"/>
    </source>
</evidence>
<dbReference type="Pfam" id="PF13413">
    <property type="entry name" value="HTH_25"/>
    <property type="match status" value="1"/>
</dbReference>
<feature type="domain" description="Cytoskeleton protein RodZ-like C-terminal" evidence="3">
    <location>
        <begin position="320"/>
        <end position="390"/>
    </location>
</feature>